<name>A0A0F7L2T0_9VIRU</name>
<evidence type="ECO:0000313" key="2">
    <source>
        <dbReference type="EMBL" id="AKH46185.1"/>
    </source>
</evidence>
<protein>
    <submittedName>
        <fullName evidence="2">Uncharacterized protein</fullName>
    </submittedName>
</protein>
<sequence>MKQTRNLLMHEKNHTRHASFQRTGQKWEHLPAISGSGFCSQKQVLAVRF</sequence>
<evidence type="ECO:0000256" key="1">
    <source>
        <dbReference type="SAM" id="MobiDB-lite"/>
    </source>
</evidence>
<dbReference type="EMBL" id="KR029579">
    <property type="protein sequence ID" value="AKH46185.1"/>
    <property type="molecule type" value="Genomic_DNA"/>
</dbReference>
<reference evidence="2" key="1">
    <citation type="journal article" date="2015" name="Front. Microbiol.">
        <title>Combining genomic sequencing methods to explore viral diversity and reveal potential virus-host interactions.</title>
        <authorList>
            <person name="Chow C.E."/>
            <person name="Winget D.M."/>
            <person name="White R.A.III."/>
            <person name="Hallam S.J."/>
            <person name="Suttle C.A."/>
        </authorList>
    </citation>
    <scope>NUCLEOTIDE SEQUENCE</scope>
    <source>
        <strain evidence="2">Anoxic3_4</strain>
    </source>
</reference>
<organism evidence="2">
    <name type="scientific">uncultured marine virus</name>
    <dbReference type="NCBI Taxonomy" id="186617"/>
    <lineage>
        <taxon>Viruses</taxon>
        <taxon>environmental samples</taxon>
    </lineage>
</organism>
<proteinExistence type="predicted"/>
<feature type="region of interest" description="Disordered" evidence="1">
    <location>
        <begin position="1"/>
        <end position="23"/>
    </location>
</feature>
<reference evidence="2" key="2">
    <citation type="submission" date="2015-03" db="EMBL/GenBank/DDBJ databases">
        <authorList>
            <person name="Chow C.-E.T."/>
            <person name="Winget D.M."/>
            <person name="White R.A.III."/>
            <person name="Hallam S.J."/>
            <person name="Suttle C.A."/>
        </authorList>
    </citation>
    <scope>NUCLEOTIDE SEQUENCE</scope>
    <source>
        <strain evidence="2">Anoxic3_4</strain>
    </source>
</reference>
<accession>A0A0F7L2T0</accession>